<reference evidence="1 2" key="1">
    <citation type="submission" date="2024-02" db="EMBL/GenBank/DDBJ databases">
        <title>De novo assembly and annotation of 12 fungi associated with fruit tree decline syndrome in Ontario, Canada.</title>
        <authorList>
            <person name="Sulman M."/>
            <person name="Ellouze W."/>
            <person name="Ilyukhin E."/>
        </authorList>
    </citation>
    <scope>NUCLEOTIDE SEQUENCE [LARGE SCALE GENOMIC DNA]</scope>
    <source>
        <strain evidence="1 2">FDS-637</strain>
    </source>
</reference>
<organism evidence="1 2">
    <name type="scientific">Diplodia seriata</name>
    <dbReference type="NCBI Taxonomy" id="420778"/>
    <lineage>
        <taxon>Eukaryota</taxon>
        <taxon>Fungi</taxon>
        <taxon>Dikarya</taxon>
        <taxon>Ascomycota</taxon>
        <taxon>Pezizomycotina</taxon>
        <taxon>Dothideomycetes</taxon>
        <taxon>Dothideomycetes incertae sedis</taxon>
        <taxon>Botryosphaeriales</taxon>
        <taxon>Botryosphaeriaceae</taxon>
        <taxon>Diplodia</taxon>
    </lineage>
</organism>
<evidence type="ECO:0000313" key="2">
    <source>
        <dbReference type="Proteomes" id="UP001430584"/>
    </source>
</evidence>
<name>A0ABR3CBB6_9PEZI</name>
<protein>
    <recommendedName>
        <fullName evidence="3">Secreted protein</fullName>
    </recommendedName>
</protein>
<evidence type="ECO:0000313" key="1">
    <source>
        <dbReference type="EMBL" id="KAL0257581.1"/>
    </source>
</evidence>
<accession>A0ABR3CBB6</accession>
<dbReference type="Proteomes" id="UP001430584">
    <property type="component" value="Unassembled WGS sequence"/>
</dbReference>
<dbReference type="Pfam" id="PF17132">
    <property type="entry name" value="Glyco_hydro_106"/>
    <property type="match status" value="1"/>
</dbReference>
<dbReference type="PANTHER" id="PTHR36848">
    <property type="entry name" value="DNA-BINDING PROTEIN (PUTATIVE SECRETED PROTEIN)-RELATED"/>
    <property type="match status" value="1"/>
</dbReference>
<dbReference type="EMBL" id="JAJVCZ030000008">
    <property type="protein sequence ID" value="KAL0257581.1"/>
    <property type="molecule type" value="Genomic_DNA"/>
</dbReference>
<dbReference type="RefSeq" id="XP_066630610.1">
    <property type="nucleotide sequence ID" value="XM_066779806.1"/>
</dbReference>
<gene>
    <name evidence="1" type="ORF">SLS55_008395</name>
</gene>
<evidence type="ECO:0008006" key="3">
    <source>
        <dbReference type="Google" id="ProtNLM"/>
    </source>
</evidence>
<dbReference type="InterPro" id="IPR008979">
    <property type="entry name" value="Galactose-bd-like_sf"/>
</dbReference>
<dbReference type="GeneID" id="92012480"/>
<sequence length="605" mass="64566">MRLDDISILDAPEGESLGFENIIDSYRQMSGPAHLAGNNYVSSECGALSGSPFSQTANDLLWSVRRGLATGISMNILHGFAYSGPYVNTTWPSYTTFTYRYTEMWNQNQPMWRHMNDTIMYIARNQYVSQIGTPKVDLAFYSYSAPWHATVKYQNDNLESLGYTYEYLGPGSLQSEDAVIGDDGLLAPSGPAYKALIFSNETSLTPEAATKLKEFASSGLPIFFVGTSNFTSIGRKSGDAANVTSTMNAILSSSGGNIHTVASASELPAALAAASITPRAAFPTAMADMYTFWRQTGDTDYVYIYNDGSEPQSASIAFNASGTPYVLDAWTGAIAPVLHYSPNATHTTIPLTLAANQTTIIAFTNSDNTAFPAAPSVHVQSTTGAGLTGLRYNGTAILAQLRSDASLTLSDGRSVNLTTTAAAAAAAASNLTSWSIVVDDWHRTNDTYSMDTAVTTHAYANASLASWKDLDGTALTGVGGIGTYTTTFASPGSGDATAAGLGALLHLGPIANTVRVWLNGAMLPPVDITDAVVDVTGFVRTGRNEVKIEVASTLFNRIKADGNGTYTAGVTANEENSRYYEVNEYKDFGLLGPVWVEWVEEKVVR</sequence>
<dbReference type="SUPFAM" id="SSF49785">
    <property type="entry name" value="Galactose-binding domain-like"/>
    <property type="match status" value="1"/>
</dbReference>
<comment type="caution">
    <text evidence="1">The sequence shown here is derived from an EMBL/GenBank/DDBJ whole genome shotgun (WGS) entry which is preliminary data.</text>
</comment>
<dbReference type="PANTHER" id="PTHR36848:SF2">
    <property type="entry name" value="SECRETED PROTEIN"/>
    <property type="match status" value="1"/>
</dbReference>
<proteinExistence type="predicted"/>
<dbReference type="Gene3D" id="2.60.120.260">
    <property type="entry name" value="Galactose-binding domain-like"/>
    <property type="match status" value="1"/>
</dbReference>
<dbReference type="InterPro" id="IPR053161">
    <property type="entry name" value="Ulvan_degrading_GH"/>
</dbReference>
<keyword evidence="2" id="KW-1185">Reference proteome</keyword>